<feature type="region of interest" description="Disordered" evidence="1">
    <location>
        <begin position="476"/>
        <end position="497"/>
    </location>
</feature>
<evidence type="ECO:0008006" key="4">
    <source>
        <dbReference type="Google" id="ProtNLM"/>
    </source>
</evidence>
<dbReference type="Proteomes" id="UP001194696">
    <property type="component" value="Unassembled WGS sequence"/>
</dbReference>
<accession>A0ABQ7JN10</accession>
<comment type="caution">
    <text evidence="2">The sequence shown here is derived from an EMBL/GenBank/DDBJ whole genome shotgun (WGS) entry which is preliminary data.</text>
</comment>
<reference evidence="2 3" key="1">
    <citation type="journal article" date="2020" name="Fungal Divers.">
        <title>Resolving the Mortierellaceae phylogeny through synthesis of multi-gene phylogenetics and phylogenomics.</title>
        <authorList>
            <person name="Vandepol N."/>
            <person name="Liber J."/>
            <person name="Desiro A."/>
            <person name="Na H."/>
            <person name="Kennedy M."/>
            <person name="Barry K."/>
            <person name="Grigoriev I.V."/>
            <person name="Miller A.N."/>
            <person name="O'Donnell K."/>
            <person name="Stajich J.E."/>
            <person name="Bonito G."/>
        </authorList>
    </citation>
    <scope>NUCLEOTIDE SEQUENCE [LARGE SCALE GENOMIC DNA]</scope>
    <source>
        <strain evidence="2 3">AD045</strain>
    </source>
</reference>
<dbReference type="PANTHER" id="PTHR47356">
    <property type="entry name" value="FAD-DEPENDENT MONOOXYGENASE ASQG-RELATED"/>
    <property type="match status" value="1"/>
</dbReference>
<evidence type="ECO:0000256" key="1">
    <source>
        <dbReference type="SAM" id="MobiDB-lite"/>
    </source>
</evidence>
<keyword evidence="3" id="KW-1185">Reference proteome</keyword>
<evidence type="ECO:0000313" key="3">
    <source>
        <dbReference type="Proteomes" id="UP001194696"/>
    </source>
</evidence>
<evidence type="ECO:0000313" key="2">
    <source>
        <dbReference type="EMBL" id="KAG0281433.1"/>
    </source>
</evidence>
<organism evidence="2 3">
    <name type="scientific">Linnemannia gamsii</name>
    <dbReference type="NCBI Taxonomy" id="64522"/>
    <lineage>
        <taxon>Eukaryota</taxon>
        <taxon>Fungi</taxon>
        <taxon>Fungi incertae sedis</taxon>
        <taxon>Mucoromycota</taxon>
        <taxon>Mortierellomycotina</taxon>
        <taxon>Mortierellomycetes</taxon>
        <taxon>Mortierellales</taxon>
        <taxon>Mortierellaceae</taxon>
        <taxon>Linnemannia</taxon>
    </lineage>
</organism>
<dbReference type="InterPro" id="IPR036188">
    <property type="entry name" value="FAD/NAD-bd_sf"/>
</dbReference>
<sequence>MAVKVLIVGMDVATMTLALMLELAGVDYLLLEKSDTVPAVAGGMSLHPTILPLLEQLSLRDDLLFFSQPMEKVLVLDSGMEYVTAYDWSDRRIRYSAWSRFMTRPEYCNVILEKLTESRVLFNKDIASISTVDCAERNQRAEDLHPFLDGSRQDSMLDIDISMEKGEARGGVTVECTDGSSYTGHLIVADIESGVELRFDDSKVTSTGLGWAHGKQQKVYSVYHGAHAKVPTNTSTTTTTTTDDASTLREVHYHVSGVTEALDPQRIPLLREDTTQLQLVMDGRSSLSWWVATLVDQRIAWQVTQRIRVSDKGQHADVDWPLEDEEAAKASIISQMSQSMMCPLGGTMAQIAQWTSPSEISCKRWDDRTTPTRVNPNRQAADESILDALNLAEAIVALPSTRLNDIREAFARYRKERTSKREAAIRESQDLYQLLNAKGAMQKAFRNVKLNYTPKCTQERRMDEKYSYRPQASFLHPVPDYGQIQPVHQQHHRSRRP</sequence>
<proteinExistence type="predicted"/>
<dbReference type="SUPFAM" id="SSF51905">
    <property type="entry name" value="FAD/NAD(P)-binding domain"/>
    <property type="match status" value="1"/>
</dbReference>
<protein>
    <recommendedName>
        <fullName evidence="4">FAD/NAD(P)-binding domain-containing protein</fullName>
    </recommendedName>
</protein>
<dbReference type="PANTHER" id="PTHR47356:SF2">
    <property type="entry name" value="FAD-BINDING DOMAIN-CONTAINING PROTEIN-RELATED"/>
    <property type="match status" value="1"/>
</dbReference>
<dbReference type="InterPro" id="IPR050562">
    <property type="entry name" value="FAD_mOase_fung"/>
</dbReference>
<dbReference type="Gene3D" id="3.50.50.60">
    <property type="entry name" value="FAD/NAD(P)-binding domain"/>
    <property type="match status" value="1"/>
</dbReference>
<gene>
    <name evidence="2" type="ORF">BGZ96_001140</name>
</gene>
<dbReference type="EMBL" id="JAAAIM010001184">
    <property type="protein sequence ID" value="KAG0281433.1"/>
    <property type="molecule type" value="Genomic_DNA"/>
</dbReference>
<name>A0ABQ7JN10_9FUNG</name>